<protein>
    <submittedName>
        <fullName evidence="5">Transcriptional regulatory protein UME6</fullName>
    </submittedName>
</protein>
<name>A0A099P1A3_PICKU</name>
<reference evidence="4" key="2">
    <citation type="submission" date="2014-08" db="EMBL/GenBank/DDBJ databases">
        <title>Exploiting Issatchenkia orientalis SD108 for Succinic Acid Production.</title>
        <authorList>
            <person name="Xiao H."/>
            <person name="Shao Z."/>
            <person name="Jiang Y."/>
            <person name="Dole S."/>
            <person name="Zhao H."/>
        </authorList>
    </citation>
    <scope>NUCLEOTIDE SEQUENCE [LARGE SCALE GENOMIC DNA]</scope>
    <source>
        <strain evidence="4">SD108</strain>
    </source>
</reference>
<dbReference type="EMBL" id="MQVM01000007">
    <property type="protein sequence ID" value="ONH75180.1"/>
    <property type="molecule type" value="Genomic_DNA"/>
</dbReference>
<sequence length="217" mass="23952">MSSYRSYQQVIRLNPRLTKSSLKQCSPDFEHSHDHPVSASESGSVLSQNDPCHMAKEKKKITRTKTGCFCCRRRKKKCDEHKPACSGCLRNNLKCVYPSEEELSCVSKVKKSKRSLKLVKPSSDAFAASVLTTLKSTSVTTQTPTSPPLSQPDLDSSHSTNSSDAESPVTSPSLKPFQYTLTSPHELGNAKVPYLNINNIHSPNTESRLISVKSLLN</sequence>
<dbReference type="GO" id="GO:0000981">
    <property type="term" value="F:DNA-binding transcription factor activity, RNA polymerase II-specific"/>
    <property type="evidence" value="ECO:0007669"/>
    <property type="project" value="InterPro"/>
</dbReference>
<evidence type="ECO:0000313" key="7">
    <source>
        <dbReference type="Proteomes" id="UP000189274"/>
    </source>
</evidence>
<reference evidence="6" key="1">
    <citation type="journal article" date="2014" name="Microb. Cell Fact.">
        <title>Exploiting Issatchenkia orientalis SD108 for succinic acid production.</title>
        <authorList>
            <person name="Xiao H."/>
            <person name="Shao Z."/>
            <person name="Jiang Y."/>
            <person name="Dole S."/>
            <person name="Zhao H."/>
        </authorList>
    </citation>
    <scope>NUCLEOTIDE SEQUENCE [LARGE SCALE GENOMIC DNA]</scope>
    <source>
        <strain evidence="6">SD108</strain>
    </source>
</reference>
<evidence type="ECO:0000256" key="2">
    <source>
        <dbReference type="SAM" id="MobiDB-lite"/>
    </source>
</evidence>
<evidence type="ECO:0000313" key="4">
    <source>
        <dbReference type="EMBL" id="KGK37922.1"/>
    </source>
</evidence>
<dbReference type="CDD" id="cd00067">
    <property type="entry name" value="GAL4"/>
    <property type="match status" value="1"/>
</dbReference>
<dbReference type="VEuPathDB" id="FungiDB:C5L36_0D05390"/>
<dbReference type="SMART" id="SM00066">
    <property type="entry name" value="GAL4"/>
    <property type="match status" value="1"/>
</dbReference>
<dbReference type="eggNOG" id="ENOG502SM8S">
    <property type="taxonomic scope" value="Eukaryota"/>
</dbReference>
<feature type="compositionally biased region" description="Polar residues" evidence="2">
    <location>
        <begin position="39"/>
        <end position="50"/>
    </location>
</feature>
<evidence type="ECO:0000313" key="5">
    <source>
        <dbReference type="EMBL" id="ONH75180.1"/>
    </source>
</evidence>
<accession>A0A099P1A3</accession>
<organism evidence="4 6">
    <name type="scientific">Pichia kudriavzevii</name>
    <name type="common">Yeast</name>
    <name type="synonym">Issatchenkia orientalis</name>
    <dbReference type="NCBI Taxonomy" id="4909"/>
    <lineage>
        <taxon>Eukaryota</taxon>
        <taxon>Fungi</taxon>
        <taxon>Dikarya</taxon>
        <taxon>Ascomycota</taxon>
        <taxon>Saccharomycotina</taxon>
        <taxon>Pichiomycetes</taxon>
        <taxon>Pichiales</taxon>
        <taxon>Pichiaceae</taxon>
        <taxon>Pichia</taxon>
    </lineage>
</organism>
<dbReference type="Pfam" id="PF00172">
    <property type="entry name" value="Zn_clus"/>
    <property type="match status" value="1"/>
</dbReference>
<feature type="region of interest" description="Disordered" evidence="2">
    <location>
        <begin position="137"/>
        <end position="177"/>
    </location>
</feature>
<dbReference type="InterPro" id="IPR001138">
    <property type="entry name" value="Zn2Cys6_DnaBD"/>
</dbReference>
<dbReference type="InterPro" id="IPR036864">
    <property type="entry name" value="Zn2-C6_fun-type_DNA-bd_sf"/>
</dbReference>
<reference evidence="5" key="4">
    <citation type="submission" date="2017-01" db="EMBL/GenBank/DDBJ databases">
        <authorList>
            <person name="Mah S.A."/>
            <person name="Swanson W.J."/>
            <person name="Moy G.W."/>
            <person name="Vacquier V.D."/>
        </authorList>
    </citation>
    <scope>NUCLEOTIDE SEQUENCE [LARGE SCALE GENOMIC DNA]</scope>
    <source>
        <strain evidence="5">129</strain>
    </source>
</reference>
<evidence type="ECO:0000259" key="3">
    <source>
        <dbReference type="PROSITE" id="PS50048"/>
    </source>
</evidence>
<dbReference type="PROSITE" id="PS50048">
    <property type="entry name" value="ZN2_CY6_FUNGAL_2"/>
    <property type="match status" value="1"/>
</dbReference>
<dbReference type="GO" id="GO:0008270">
    <property type="term" value="F:zinc ion binding"/>
    <property type="evidence" value="ECO:0007669"/>
    <property type="project" value="InterPro"/>
</dbReference>
<feature type="compositionally biased region" description="Polar residues" evidence="2">
    <location>
        <begin position="158"/>
        <end position="177"/>
    </location>
</feature>
<evidence type="ECO:0000313" key="6">
    <source>
        <dbReference type="Proteomes" id="UP000029867"/>
    </source>
</evidence>
<dbReference type="Gene3D" id="4.10.240.10">
    <property type="entry name" value="Zn(2)-C6 fungal-type DNA-binding domain"/>
    <property type="match status" value="1"/>
</dbReference>
<dbReference type="Proteomes" id="UP000029867">
    <property type="component" value="Unassembled WGS sequence"/>
</dbReference>
<feature type="domain" description="Zn(2)-C6 fungal-type" evidence="3">
    <location>
        <begin position="67"/>
        <end position="97"/>
    </location>
</feature>
<dbReference type="EMBL" id="JQFK01000027">
    <property type="protein sequence ID" value="KGK37922.1"/>
    <property type="molecule type" value="Genomic_DNA"/>
</dbReference>
<keyword evidence="1" id="KW-0539">Nucleus</keyword>
<dbReference type="PANTHER" id="PTHR37534:SF46">
    <property type="entry name" value="ZN(II)2CYS6 TRANSCRIPTION FACTOR (EUROFUNG)"/>
    <property type="match status" value="1"/>
</dbReference>
<dbReference type="Proteomes" id="UP000189274">
    <property type="component" value="Unassembled WGS sequence"/>
</dbReference>
<dbReference type="AlphaFoldDB" id="A0A099P1A3"/>
<feature type="region of interest" description="Disordered" evidence="2">
    <location>
        <begin position="27"/>
        <end position="58"/>
    </location>
</feature>
<dbReference type="SUPFAM" id="SSF57701">
    <property type="entry name" value="Zn2/Cys6 DNA-binding domain"/>
    <property type="match status" value="1"/>
</dbReference>
<reference evidence="7" key="3">
    <citation type="journal article" date="2017" name="Genome Announc.">
        <title>Genome sequences of Cyberlindnera fabianii 65, Pichia kudriavzevii 129, and Saccharomyces cerevisiae 131 isolated from fermented masau fruits in Zimbabwe.</title>
        <authorList>
            <person name="van Rijswijck I.M.H."/>
            <person name="Derks M.F.L."/>
            <person name="Abee T."/>
            <person name="de Ridder D."/>
            <person name="Smid E.J."/>
        </authorList>
    </citation>
    <scope>NUCLEOTIDE SEQUENCE [LARGE SCALE GENOMIC DNA]</scope>
    <source>
        <strain evidence="7">129</strain>
    </source>
</reference>
<dbReference type="HOGENOM" id="CLU_1272464_0_0_1"/>
<proteinExistence type="predicted"/>
<dbReference type="PROSITE" id="PS00463">
    <property type="entry name" value="ZN2_CY6_FUNGAL_1"/>
    <property type="match status" value="1"/>
</dbReference>
<evidence type="ECO:0000256" key="1">
    <source>
        <dbReference type="ARBA" id="ARBA00023242"/>
    </source>
</evidence>
<dbReference type="PANTHER" id="PTHR37534">
    <property type="entry name" value="TRANSCRIPTIONAL ACTIVATOR PROTEIN UGA3"/>
    <property type="match status" value="1"/>
</dbReference>
<gene>
    <name evidence="5" type="ORF">BOH78_1950</name>
    <name evidence="4" type="ORF">JL09_g2932</name>
</gene>
<comment type="caution">
    <text evidence="4">The sequence shown here is derived from an EMBL/GenBank/DDBJ whole genome shotgun (WGS) entry which is preliminary data.</text>
</comment>